<comment type="pathway">
    <text evidence="2">Porphyrin-containing compound metabolism; protoporphyrin-IX biosynthesis; coproporphyrinogen-III from 5-aminolevulinate: step 2/4.</text>
</comment>
<sequence length="309" mass="33547">MNTTLKIGTRGSALALWQARWVQSRLESTHPGLKAELVIIKTRGDIILDVPLAKVGGKGLFVKELEEALLDGRVDLAVHSMKDVPAEFPEGLGIAAILEREDPRDVLLSVRYAGLSDLPHGARVGSSSLRRQCQLLHERPDLRIESLRGNVNTRIAKLESGQFEAIVLAAAGVKRLGLLERVVEYFAPERIIPANGQGAVGIECRLNDAATRRWLEPLNHPETRTAVRAERAFLHELEGGCQVPIAGFARLEGERLVMAGRVGSLDGRELITRDVSGDPEEPEALGRALARALIVLGADRLLAAPMMGS</sequence>
<dbReference type="PROSITE" id="PS00533">
    <property type="entry name" value="PORPHOBILINOGEN_DEAM"/>
    <property type="match status" value="1"/>
</dbReference>
<dbReference type="InterPro" id="IPR000860">
    <property type="entry name" value="HemC"/>
</dbReference>
<dbReference type="PRINTS" id="PR00151">
    <property type="entry name" value="PORPHBDMNASE"/>
</dbReference>
<comment type="catalytic activity">
    <reaction evidence="7 8">
        <text>4 porphobilinogen + H2O = hydroxymethylbilane + 4 NH4(+)</text>
        <dbReference type="Rhea" id="RHEA:13185"/>
        <dbReference type="ChEBI" id="CHEBI:15377"/>
        <dbReference type="ChEBI" id="CHEBI:28938"/>
        <dbReference type="ChEBI" id="CHEBI:57845"/>
        <dbReference type="ChEBI" id="CHEBI:58126"/>
        <dbReference type="EC" id="2.5.1.61"/>
    </reaction>
</comment>
<comment type="caution">
    <text evidence="11">The sequence shown here is derived from an EMBL/GenBank/DDBJ whole genome shotgun (WGS) entry which is preliminary data.</text>
</comment>
<evidence type="ECO:0000256" key="2">
    <source>
        <dbReference type="ARBA" id="ARBA00004735"/>
    </source>
</evidence>
<evidence type="ECO:0000256" key="1">
    <source>
        <dbReference type="ARBA" id="ARBA00002869"/>
    </source>
</evidence>
<evidence type="ECO:0000256" key="7">
    <source>
        <dbReference type="ARBA" id="ARBA00048169"/>
    </source>
</evidence>
<evidence type="ECO:0000259" key="10">
    <source>
        <dbReference type="Pfam" id="PF03900"/>
    </source>
</evidence>
<dbReference type="InterPro" id="IPR022417">
    <property type="entry name" value="Porphobilin_deaminase_N"/>
</dbReference>
<dbReference type="PANTHER" id="PTHR11557">
    <property type="entry name" value="PORPHOBILINOGEN DEAMINASE"/>
    <property type="match status" value="1"/>
</dbReference>
<evidence type="ECO:0000313" key="11">
    <source>
        <dbReference type="EMBL" id="GAB0058742.1"/>
    </source>
</evidence>
<accession>A0ABQ0CCY0</accession>
<evidence type="ECO:0000259" key="9">
    <source>
        <dbReference type="Pfam" id="PF01379"/>
    </source>
</evidence>
<comment type="subunit">
    <text evidence="4 8">Monomer.</text>
</comment>
<reference evidence="11 12" key="2">
    <citation type="submission" date="2024-09" db="EMBL/GenBank/DDBJ databases">
        <title>Draft genome sequence of Candidatus Magnetaquicoccaceae bacterium FCR-1.</title>
        <authorList>
            <person name="Shimoshige H."/>
            <person name="Shimamura S."/>
            <person name="Taoka A."/>
            <person name="Kobayashi H."/>
            <person name="Maekawa T."/>
        </authorList>
    </citation>
    <scope>NUCLEOTIDE SEQUENCE [LARGE SCALE GENOMIC DNA]</scope>
    <source>
        <strain evidence="11 12">FCR-1</strain>
    </source>
</reference>
<dbReference type="PIRSF" id="PIRSF001438">
    <property type="entry name" value="4pyrrol_synth_OHMeBilane_synth"/>
    <property type="match status" value="1"/>
</dbReference>
<dbReference type="HAMAP" id="MF_00260">
    <property type="entry name" value="Porphobil_deam"/>
    <property type="match status" value="1"/>
</dbReference>
<dbReference type="Gene3D" id="3.40.190.10">
    <property type="entry name" value="Periplasmic binding protein-like II"/>
    <property type="match status" value="2"/>
</dbReference>
<keyword evidence="5 8" id="KW-0808">Transferase</keyword>
<dbReference type="GO" id="GO:0004418">
    <property type="term" value="F:hydroxymethylbilane synthase activity"/>
    <property type="evidence" value="ECO:0007669"/>
    <property type="project" value="UniProtKB-EC"/>
</dbReference>
<dbReference type="InterPro" id="IPR036803">
    <property type="entry name" value="Porphobilinogen_deaminase_C_sf"/>
</dbReference>
<dbReference type="SUPFAM" id="SSF53850">
    <property type="entry name" value="Periplasmic binding protein-like II"/>
    <property type="match status" value="1"/>
</dbReference>
<keyword evidence="6 8" id="KW-0627">Porphyrin biosynthesis</keyword>
<dbReference type="Pfam" id="PF01379">
    <property type="entry name" value="Porphobil_deam"/>
    <property type="match status" value="1"/>
</dbReference>
<organism evidence="11 12">
    <name type="scientific">Candidatus Magnetaquiglobus chichijimensis</name>
    <dbReference type="NCBI Taxonomy" id="3141448"/>
    <lineage>
        <taxon>Bacteria</taxon>
        <taxon>Pseudomonadati</taxon>
        <taxon>Pseudomonadota</taxon>
        <taxon>Magnetococcia</taxon>
        <taxon>Magnetococcales</taxon>
        <taxon>Candidatus Magnetaquicoccaceae</taxon>
        <taxon>Candidatus Magnetaquiglobus</taxon>
    </lineage>
</organism>
<dbReference type="InterPro" id="IPR022419">
    <property type="entry name" value="Porphobilin_deaminase_cofac_BS"/>
</dbReference>
<gene>
    <name evidence="8 11" type="primary">hemC</name>
    <name evidence="11" type="ORF">SIID45300_03098</name>
</gene>
<feature type="modified residue" description="S-(dipyrrolylmethanemethyl)cysteine" evidence="8">
    <location>
        <position position="241"/>
    </location>
</feature>
<dbReference type="Proteomes" id="UP001628193">
    <property type="component" value="Unassembled WGS sequence"/>
</dbReference>
<dbReference type="Gene3D" id="3.30.160.40">
    <property type="entry name" value="Porphobilinogen deaminase, C-terminal domain"/>
    <property type="match status" value="1"/>
</dbReference>
<comment type="cofactor">
    <cofactor evidence="8">
        <name>dipyrromethane</name>
        <dbReference type="ChEBI" id="CHEBI:60342"/>
    </cofactor>
    <text evidence="8">Binds 1 dipyrromethane group covalently.</text>
</comment>
<dbReference type="InterPro" id="IPR022418">
    <property type="entry name" value="Porphobilinogen_deaminase_C"/>
</dbReference>
<reference evidence="11 12" key="1">
    <citation type="submission" date="2024-05" db="EMBL/GenBank/DDBJ databases">
        <authorList>
            <consortium name="Candidatus Magnetaquicoccaceae bacterium FCR-1 genome sequencing consortium"/>
            <person name="Shimoshige H."/>
            <person name="Shimamura S."/>
            <person name="Taoka A."/>
            <person name="Kobayashi H."/>
            <person name="Maekawa T."/>
        </authorList>
    </citation>
    <scope>NUCLEOTIDE SEQUENCE [LARGE SCALE GENOMIC DNA]</scope>
    <source>
        <strain evidence="11 12">FCR-1</strain>
    </source>
</reference>
<dbReference type="EMBL" id="BAAFGK010000005">
    <property type="protein sequence ID" value="GAB0058742.1"/>
    <property type="molecule type" value="Genomic_DNA"/>
</dbReference>
<dbReference type="PANTHER" id="PTHR11557:SF0">
    <property type="entry name" value="PORPHOBILINOGEN DEAMINASE"/>
    <property type="match status" value="1"/>
</dbReference>
<dbReference type="NCBIfam" id="TIGR00212">
    <property type="entry name" value="hemC"/>
    <property type="match status" value="1"/>
</dbReference>
<evidence type="ECO:0000256" key="3">
    <source>
        <dbReference type="ARBA" id="ARBA00005638"/>
    </source>
</evidence>
<dbReference type="CDD" id="cd13646">
    <property type="entry name" value="PBP2_EcHMBS_like"/>
    <property type="match status" value="1"/>
</dbReference>
<feature type="domain" description="Porphobilinogen deaminase N-terminal" evidence="9">
    <location>
        <begin position="5"/>
        <end position="212"/>
    </location>
</feature>
<evidence type="ECO:0000313" key="12">
    <source>
        <dbReference type="Proteomes" id="UP001628193"/>
    </source>
</evidence>
<evidence type="ECO:0000256" key="5">
    <source>
        <dbReference type="ARBA" id="ARBA00022679"/>
    </source>
</evidence>
<protein>
    <recommendedName>
        <fullName evidence="8">Porphobilinogen deaminase</fullName>
        <shortName evidence="8">PBG</shortName>
        <ecNumber evidence="8">2.5.1.61</ecNumber>
    </recommendedName>
    <alternativeName>
        <fullName evidence="8">Hydroxymethylbilane synthase</fullName>
        <shortName evidence="8">HMBS</shortName>
    </alternativeName>
    <alternativeName>
        <fullName evidence="8">Pre-uroporphyrinogen synthase</fullName>
    </alternativeName>
</protein>
<dbReference type="EC" id="2.5.1.61" evidence="8"/>
<feature type="domain" description="Porphobilinogen deaminase C-terminal" evidence="10">
    <location>
        <begin position="226"/>
        <end position="293"/>
    </location>
</feature>
<dbReference type="Pfam" id="PF03900">
    <property type="entry name" value="Porphobil_deamC"/>
    <property type="match status" value="1"/>
</dbReference>
<name>A0ABQ0CCY0_9PROT</name>
<comment type="function">
    <text evidence="1 8">Tetrapolymerization of the monopyrrole PBG into the hydroxymethylbilane pre-uroporphyrinogen in several discrete steps.</text>
</comment>
<evidence type="ECO:0000256" key="6">
    <source>
        <dbReference type="ARBA" id="ARBA00023244"/>
    </source>
</evidence>
<evidence type="ECO:0000256" key="8">
    <source>
        <dbReference type="HAMAP-Rule" id="MF_00260"/>
    </source>
</evidence>
<comment type="miscellaneous">
    <text evidence="8">The porphobilinogen subunits are added to the dipyrromethane group.</text>
</comment>
<dbReference type="RefSeq" id="WP_420906466.1">
    <property type="nucleotide sequence ID" value="NZ_BAAFGK010000005.1"/>
</dbReference>
<proteinExistence type="inferred from homology"/>
<keyword evidence="12" id="KW-1185">Reference proteome</keyword>
<evidence type="ECO:0000256" key="4">
    <source>
        <dbReference type="ARBA" id="ARBA00011245"/>
    </source>
</evidence>
<comment type="similarity">
    <text evidence="3 8">Belongs to the HMBS family.</text>
</comment>
<dbReference type="SUPFAM" id="SSF54782">
    <property type="entry name" value="Porphobilinogen deaminase (hydroxymethylbilane synthase), C-terminal domain"/>
    <property type="match status" value="1"/>
</dbReference>